<dbReference type="PANTHER" id="PTHR24305:SF232">
    <property type="entry name" value="P450, PUTATIVE (EUROFUNG)-RELATED"/>
    <property type="match status" value="1"/>
</dbReference>
<keyword evidence="6 8" id="KW-0503">Monooxygenase</keyword>
<keyword evidence="3 7" id="KW-0479">Metal-binding</keyword>
<comment type="cofactor">
    <cofactor evidence="1 7">
        <name>heme</name>
        <dbReference type="ChEBI" id="CHEBI:30413"/>
    </cofactor>
</comment>
<evidence type="ECO:0000256" key="3">
    <source>
        <dbReference type="ARBA" id="ARBA00022723"/>
    </source>
</evidence>
<dbReference type="InterPro" id="IPR036396">
    <property type="entry name" value="Cyt_P450_sf"/>
</dbReference>
<dbReference type="GO" id="GO:0004497">
    <property type="term" value="F:monooxygenase activity"/>
    <property type="evidence" value="ECO:0007669"/>
    <property type="project" value="UniProtKB-KW"/>
</dbReference>
<dbReference type="SUPFAM" id="SSF48264">
    <property type="entry name" value="Cytochrome P450"/>
    <property type="match status" value="1"/>
</dbReference>
<evidence type="ECO:0008006" key="12">
    <source>
        <dbReference type="Google" id="ProtNLM"/>
    </source>
</evidence>
<dbReference type="InterPro" id="IPR017972">
    <property type="entry name" value="Cyt_P450_CS"/>
</dbReference>
<dbReference type="PRINTS" id="PR00463">
    <property type="entry name" value="EP450I"/>
</dbReference>
<sequence length="517" mass="58955">MILPDRSAMTHQLHLLYLVPFVVFALITLPFIALLRTRYRHGLRDIPGPFFASILPLDRMLSTYSGHQFQRHLDYHAKYGNLVRVGPNHVSLGDSEQISIVYNITSKFDKSNFYTMFHAKSPVGSIPTVFSIVDPIGHKNLKRPVGAAYALSSLLDFEPLTDDCTRILERKLDGLVGKDIDFGTWVHWYAFDVISSITFSNRLGFMENEEDVNGIIAAIEGRLFYNSIIGQVPSMHKWLLGNSFVSRLADKVPSIKRLNSAAYIVQFAARQLQMRQNVKAEHARSDMLDKFKRTRDGEEVMSEKELLGHASSNVFAGSDTTAISLRAFFYHLCKNPQKYKKCVDEILEFDARGELSEYVTYYEAQRMPYFQACMREALRMHPAVGQLLERIVPEGGATIDGAFLPQGTIVGMNPWVAARDAAVYGKDAEVFRPERWIDADEKTLKLMDRNWLAFGAGSRTCLGKNISLMEMSKLVPQLLRRYHIELADPSAEWELFDYWFVKQEGLRCVLTRRAKEQ</sequence>
<dbReference type="Proteomes" id="UP001172673">
    <property type="component" value="Unassembled WGS sequence"/>
</dbReference>
<proteinExistence type="inferred from homology"/>
<dbReference type="PANTHER" id="PTHR24305">
    <property type="entry name" value="CYTOCHROME P450"/>
    <property type="match status" value="1"/>
</dbReference>
<keyword evidence="7 8" id="KW-0349">Heme</keyword>
<dbReference type="EMBL" id="JAPDRK010000030">
    <property type="protein sequence ID" value="KAJ9601950.1"/>
    <property type="molecule type" value="Genomic_DNA"/>
</dbReference>
<comment type="similarity">
    <text evidence="2 8">Belongs to the cytochrome P450 family.</text>
</comment>
<evidence type="ECO:0000313" key="10">
    <source>
        <dbReference type="EMBL" id="KAJ9601950.1"/>
    </source>
</evidence>
<dbReference type="GO" id="GO:0016705">
    <property type="term" value="F:oxidoreductase activity, acting on paired donors, with incorporation or reduction of molecular oxygen"/>
    <property type="evidence" value="ECO:0007669"/>
    <property type="project" value="InterPro"/>
</dbReference>
<reference evidence="10" key="1">
    <citation type="submission" date="2022-10" db="EMBL/GenBank/DDBJ databases">
        <title>Culturing micro-colonial fungi from biological soil crusts in the Mojave desert and describing Neophaeococcomyces mojavensis, and introducing the new genera and species Taxawa tesnikishii.</title>
        <authorList>
            <person name="Kurbessoian T."/>
            <person name="Stajich J.E."/>
        </authorList>
    </citation>
    <scope>NUCLEOTIDE SEQUENCE</scope>
    <source>
        <strain evidence="10">TK_41</strain>
    </source>
</reference>
<dbReference type="InterPro" id="IPR050121">
    <property type="entry name" value="Cytochrome_P450_monoxygenase"/>
</dbReference>
<keyword evidence="4 8" id="KW-0560">Oxidoreductase</keyword>
<keyword evidence="5 7" id="KW-0408">Iron</keyword>
<evidence type="ECO:0000256" key="5">
    <source>
        <dbReference type="ARBA" id="ARBA00023004"/>
    </source>
</evidence>
<evidence type="ECO:0000256" key="4">
    <source>
        <dbReference type="ARBA" id="ARBA00023002"/>
    </source>
</evidence>
<evidence type="ECO:0000256" key="8">
    <source>
        <dbReference type="RuleBase" id="RU000461"/>
    </source>
</evidence>
<evidence type="ECO:0000256" key="6">
    <source>
        <dbReference type="ARBA" id="ARBA00023033"/>
    </source>
</evidence>
<feature type="binding site" description="axial binding residue" evidence="7">
    <location>
        <position position="461"/>
    </location>
    <ligand>
        <name>heme</name>
        <dbReference type="ChEBI" id="CHEBI:30413"/>
    </ligand>
    <ligandPart>
        <name>Fe</name>
        <dbReference type="ChEBI" id="CHEBI:18248"/>
    </ligandPart>
</feature>
<dbReference type="AlphaFoldDB" id="A0AA38U8T3"/>
<dbReference type="FunFam" id="1.10.630.10:FF:000050">
    <property type="entry name" value="Cytochrome P450 monooxygenase"/>
    <property type="match status" value="1"/>
</dbReference>
<dbReference type="PRINTS" id="PR00385">
    <property type="entry name" value="P450"/>
</dbReference>
<dbReference type="InterPro" id="IPR001128">
    <property type="entry name" value="Cyt_P450"/>
</dbReference>
<comment type="caution">
    <text evidence="10">The sequence shown here is derived from an EMBL/GenBank/DDBJ whole genome shotgun (WGS) entry which is preliminary data.</text>
</comment>
<dbReference type="Gene3D" id="1.10.630.10">
    <property type="entry name" value="Cytochrome P450"/>
    <property type="match status" value="1"/>
</dbReference>
<keyword evidence="11" id="KW-1185">Reference proteome</keyword>
<evidence type="ECO:0000313" key="11">
    <source>
        <dbReference type="Proteomes" id="UP001172673"/>
    </source>
</evidence>
<name>A0AA38U8T3_9EURO</name>
<protein>
    <recommendedName>
        <fullName evidence="12">Pisatin demethylase</fullName>
    </recommendedName>
</protein>
<dbReference type="GO" id="GO:0020037">
    <property type="term" value="F:heme binding"/>
    <property type="evidence" value="ECO:0007669"/>
    <property type="project" value="InterPro"/>
</dbReference>
<dbReference type="PROSITE" id="PS00086">
    <property type="entry name" value="CYTOCHROME_P450"/>
    <property type="match status" value="1"/>
</dbReference>
<feature type="transmembrane region" description="Helical" evidence="9">
    <location>
        <begin position="15"/>
        <end position="35"/>
    </location>
</feature>
<accession>A0AA38U8T3</accession>
<evidence type="ECO:0000256" key="9">
    <source>
        <dbReference type="SAM" id="Phobius"/>
    </source>
</evidence>
<evidence type="ECO:0000256" key="2">
    <source>
        <dbReference type="ARBA" id="ARBA00010617"/>
    </source>
</evidence>
<evidence type="ECO:0000256" key="7">
    <source>
        <dbReference type="PIRSR" id="PIRSR602401-1"/>
    </source>
</evidence>
<evidence type="ECO:0000256" key="1">
    <source>
        <dbReference type="ARBA" id="ARBA00001971"/>
    </source>
</evidence>
<dbReference type="GO" id="GO:0005506">
    <property type="term" value="F:iron ion binding"/>
    <property type="evidence" value="ECO:0007669"/>
    <property type="project" value="InterPro"/>
</dbReference>
<keyword evidence="9" id="KW-0812">Transmembrane</keyword>
<dbReference type="Pfam" id="PF00067">
    <property type="entry name" value="p450"/>
    <property type="match status" value="1"/>
</dbReference>
<keyword evidence="9" id="KW-0472">Membrane</keyword>
<gene>
    <name evidence="10" type="ORF">H2200_013509</name>
</gene>
<keyword evidence="9" id="KW-1133">Transmembrane helix</keyword>
<organism evidence="10 11">
    <name type="scientific">Cladophialophora chaetospira</name>
    <dbReference type="NCBI Taxonomy" id="386627"/>
    <lineage>
        <taxon>Eukaryota</taxon>
        <taxon>Fungi</taxon>
        <taxon>Dikarya</taxon>
        <taxon>Ascomycota</taxon>
        <taxon>Pezizomycotina</taxon>
        <taxon>Eurotiomycetes</taxon>
        <taxon>Chaetothyriomycetidae</taxon>
        <taxon>Chaetothyriales</taxon>
        <taxon>Herpotrichiellaceae</taxon>
        <taxon>Cladophialophora</taxon>
    </lineage>
</organism>
<dbReference type="CDD" id="cd11060">
    <property type="entry name" value="CYP57A1-like"/>
    <property type="match status" value="1"/>
</dbReference>
<dbReference type="InterPro" id="IPR002401">
    <property type="entry name" value="Cyt_P450_E_grp-I"/>
</dbReference>